<accession>A0A504WZ11</accession>
<evidence type="ECO:0000256" key="3">
    <source>
        <dbReference type="ARBA" id="ARBA00022964"/>
    </source>
</evidence>
<keyword evidence="4" id="KW-0560">Oxidoreductase</keyword>
<comment type="similarity">
    <text evidence="1">Belongs to the alkB family.</text>
</comment>
<dbReference type="VEuPathDB" id="TriTrypDB:LDHU3_36.6940"/>
<comment type="caution">
    <text evidence="8">The sequence shown here is derived from an EMBL/GenBank/DDBJ whole genome shotgun (WGS) entry which is preliminary data.</text>
</comment>
<dbReference type="EMBL" id="RHLD01000002">
    <property type="protein sequence ID" value="TPP41951.1"/>
    <property type="molecule type" value="Genomic_DNA"/>
</dbReference>
<evidence type="ECO:0000313" key="9">
    <source>
        <dbReference type="Proteomes" id="UP000318821"/>
    </source>
</evidence>
<sequence>MPISSDVDVVAAVPVLKPLLALAGSSPVSWKHLSTHDGYSVSELPPIPALGLPRKCYRTQFVVNGDLDSFQRVLSDEASIREFDPALKEMRILERRASKTLLYTSYVSPSPWLVTPRDFCVWSATIFTTLEQLKRVCSEAKEGSAQTSNSSLAVRKFFCTCQQSGEAPDPGQTVYLQNSVTARVSDSAAVPTPQCGKLFVRGVVYCFGYVAFADPSIQGKLRVTHYCCVDPAGQIPTWLVVAAVEENTKKLRKMAELVEAAAGLRRRQLSLLGLLNGRQLIPPATEPQEPAFTLAVVRRNHRGVKGEGVSTPLFTKAPCDEAPSLAVPTVEGASTAVRTRHPHPHGSKCGSEVEILSLLARSNGWCTRREGSLCIAMRVSAVVRCTLDTLVAVLRDPALFPEIDPELVRVAAAQRRLVRLAGQRVANRAHLATYRVNCGRAAPLSVDANESFRCPWEMILHAPTSLMQVRVFGVTAVAVPRSAKASGTSPSEEVPTEEFVSGVSRWMEAHEPSSRLSESGIVGAQQRHGGARQGAALTFLYAVHCAEGGRALESPEAAWYGDVLARAIRWTGEGGCSSLRTEAGSGDPPMVVLSTLFPCSLAQLRDYIYSARLAIATLLRRFLPRVRLTVLEAFGELHGVNVPCPTLVLSRAGVDGDVGDECDELDFTESSGHLRVSADTRFEDGRVFCSGWVATTLEGSGSQSCANGPWAALRSPHSGPAPVSPELCTEQSTSDGKAEEAALHQLERIVVTQYLSIGFPSAHQGDLDADGLPCGCIAEQAAQLQRFRDSVRFERQPQQRRSIITNTSSSYAQFASATSGIGAEMKAKGFHHSTPNFNTTEFTDAADPSDLANDIVTESAVAVEFARDIYGPWLVMTDDLQGELFVDHDGFVYYRPANGLGYGIGKLQVLDAGATGTAFTCQLESYSYQPTNTVVPQYGLTFDITGMVKRVTAKSSDYTTFSLVGVWRRSNRNKDAPALLPSQRSCSDAAVEGAAAALSPESLGNEDERQFNAAKLSPWDPSTAARPFAPNAELQSVFAQVFPGRLRVESHVQRAEATREPPAARHLAGSASKPSLIHLDLEQYATGNIPGIYYIPDYISAAEEAQILTFIQGTPEELKSKLTKRTCQEWGCTMCESCQKSFVSDANMPPWVQELIDMQVYDGLFTPTTFPNSVRIHEYHQGDGIGPHCDGPIYVPMVTVLSLASSCLMSFYPKQPLYENHPMDHYNDTFKFGEGDIGRRVPLQSVVMEPRSLLIFSGEGYYHYPHGISDKAEEVLTPDVAGEVVNRRFLRDPDVQSISRTYRASITTRNLMTRCSHQPARAEYAMKRAWYLYNHLPVPSELFTPAPQLSQQQRSAGLSTGGSSGSRELSDGSATPSPQKRVESSFSACAPPGAVAFDTELREAIYEMRAKQEDLRNNVEELKQLVALSIPAQTTFQTETATILNHLSSSVLQLESKVDDLLDEVESAKRKSSTDT</sequence>
<protein>
    <submittedName>
        <fullName evidence="8">2OG-Fe(II) oxygenase family protein</fullName>
    </submittedName>
</protein>
<keyword evidence="2" id="KW-0479">Metal-binding</keyword>
<dbReference type="VEuPathDB" id="TriTrypDB:LdBPK_365180.1"/>
<keyword evidence="5" id="KW-0408">Iron</keyword>
<keyword evidence="6" id="KW-0175">Coiled coil</keyword>
<evidence type="ECO:0000256" key="7">
    <source>
        <dbReference type="SAM" id="MobiDB-lite"/>
    </source>
</evidence>
<dbReference type="GO" id="GO:0005634">
    <property type="term" value="C:nucleus"/>
    <property type="evidence" value="ECO:0007669"/>
    <property type="project" value="TreeGrafter"/>
</dbReference>
<dbReference type="VEuPathDB" id="TriTrypDB:LdCL_360059000"/>
<gene>
    <name evidence="8" type="ORF">CGC20_27465</name>
</gene>
<dbReference type="PANTHER" id="PTHR46030:SF1">
    <property type="entry name" value="ALPHA-KETOGLUTARATE-DEPENDENT DIOXYGENASE ALKB HOMOLOG 6"/>
    <property type="match status" value="1"/>
</dbReference>
<reference evidence="9" key="1">
    <citation type="submission" date="2019-02" db="EMBL/GenBank/DDBJ databases">
        <title>FDA dAtabase for Regulatory Grade micrObial Sequences (FDA-ARGOS): Supporting development and validation of Infectious Disease Dx tests.</title>
        <authorList>
            <person name="Duncan R."/>
            <person name="Fisher C."/>
            <person name="Tallon L."/>
            <person name="Sadzewicz L."/>
            <person name="Sengamalay N."/>
            <person name="Ott S."/>
            <person name="Godinez A."/>
            <person name="Nagaraj S."/>
            <person name="Vavikolanu K."/>
            <person name="Vyas G."/>
            <person name="Nadendla S."/>
            <person name="Aluvathingal J."/>
            <person name="Sichtig H."/>
        </authorList>
    </citation>
    <scope>NUCLEOTIDE SEQUENCE [LARGE SCALE GENOMIC DNA]</scope>
    <source>
        <strain evidence="9">FDAARGOS_360</strain>
    </source>
</reference>
<name>A0A504WZ11_LEIDO</name>
<evidence type="ECO:0000256" key="5">
    <source>
        <dbReference type="ARBA" id="ARBA00023004"/>
    </source>
</evidence>
<dbReference type="InterPro" id="IPR023393">
    <property type="entry name" value="START-like_dom_sf"/>
</dbReference>
<feature type="region of interest" description="Disordered" evidence="7">
    <location>
        <begin position="1348"/>
        <end position="1387"/>
    </location>
</feature>
<dbReference type="Gene3D" id="3.30.530.20">
    <property type="match status" value="1"/>
</dbReference>
<feature type="coiled-coil region" evidence="6">
    <location>
        <begin position="1405"/>
        <end position="1471"/>
    </location>
</feature>
<evidence type="ECO:0000313" key="8">
    <source>
        <dbReference type="EMBL" id="TPP41951.1"/>
    </source>
</evidence>
<dbReference type="SUPFAM" id="SSF51197">
    <property type="entry name" value="Clavaminate synthase-like"/>
    <property type="match status" value="1"/>
</dbReference>
<dbReference type="Proteomes" id="UP000318821">
    <property type="component" value="Unassembled WGS sequence"/>
</dbReference>
<dbReference type="Gene3D" id="2.60.120.590">
    <property type="entry name" value="Alpha-ketoglutarate-dependent dioxygenase AlkB-like"/>
    <property type="match status" value="1"/>
</dbReference>
<keyword evidence="3" id="KW-0223">Dioxygenase</keyword>
<evidence type="ECO:0000256" key="6">
    <source>
        <dbReference type="SAM" id="Coils"/>
    </source>
</evidence>
<organism evidence="8 9">
    <name type="scientific">Leishmania donovani</name>
    <dbReference type="NCBI Taxonomy" id="5661"/>
    <lineage>
        <taxon>Eukaryota</taxon>
        <taxon>Discoba</taxon>
        <taxon>Euglenozoa</taxon>
        <taxon>Kinetoplastea</taxon>
        <taxon>Metakinetoplastina</taxon>
        <taxon>Trypanosomatida</taxon>
        <taxon>Trypanosomatidae</taxon>
        <taxon>Leishmaniinae</taxon>
        <taxon>Leishmania</taxon>
    </lineage>
</organism>
<dbReference type="SUPFAM" id="SSF55961">
    <property type="entry name" value="Bet v1-like"/>
    <property type="match status" value="1"/>
</dbReference>
<dbReference type="GO" id="GO:0046872">
    <property type="term" value="F:metal ion binding"/>
    <property type="evidence" value="ECO:0007669"/>
    <property type="project" value="UniProtKB-KW"/>
</dbReference>
<dbReference type="InterPro" id="IPR037151">
    <property type="entry name" value="AlkB-like_sf"/>
</dbReference>
<dbReference type="GO" id="GO:0051213">
    <property type="term" value="F:dioxygenase activity"/>
    <property type="evidence" value="ECO:0007669"/>
    <property type="project" value="UniProtKB-KW"/>
</dbReference>
<evidence type="ECO:0000256" key="4">
    <source>
        <dbReference type="ARBA" id="ARBA00023002"/>
    </source>
</evidence>
<proteinExistence type="inferred from homology"/>
<evidence type="ECO:0000256" key="2">
    <source>
        <dbReference type="ARBA" id="ARBA00022723"/>
    </source>
</evidence>
<dbReference type="PANTHER" id="PTHR46030">
    <property type="entry name" value="ALPHA-KETOGLUTARATE-DEPENDENT DIOXYGENASE ALKB HOMOLOG 6"/>
    <property type="match status" value="1"/>
</dbReference>
<dbReference type="InterPro" id="IPR032862">
    <property type="entry name" value="ALKBH6"/>
</dbReference>
<evidence type="ECO:0000256" key="1">
    <source>
        <dbReference type="ARBA" id="ARBA00007879"/>
    </source>
</evidence>